<evidence type="ECO:0000256" key="2">
    <source>
        <dbReference type="ARBA" id="ARBA00004127"/>
    </source>
</evidence>
<evidence type="ECO:0000256" key="8">
    <source>
        <dbReference type="ARBA" id="ARBA00023125"/>
    </source>
</evidence>
<gene>
    <name evidence="12" type="ORF">g.13490</name>
</gene>
<feature type="transmembrane region" description="Helical" evidence="11">
    <location>
        <begin position="91"/>
        <end position="115"/>
    </location>
</feature>
<name>A0A1B6DS18_9HEMI</name>
<keyword evidence="10" id="KW-0539">Nucleus</keyword>
<evidence type="ECO:0000256" key="9">
    <source>
        <dbReference type="ARBA" id="ARBA00023136"/>
    </source>
</evidence>
<evidence type="ECO:0000256" key="10">
    <source>
        <dbReference type="ARBA" id="ARBA00023242"/>
    </source>
</evidence>
<feature type="transmembrane region" description="Helical" evidence="11">
    <location>
        <begin position="28"/>
        <end position="45"/>
    </location>
</feature>
<evidence type="ECO:0000256" key="7">
    <source>
        <dbReference type="ARBA" id="ARBA00023054"/>
    </source>
</evidence>
<evidence type="ECO:0000313" key="12">
    <source>
        <dbReference type="EMBL" id="JAS28472.1"/>
    </source>
</evidence>
<sequence length="161" mass="18833">MGEVNSANNVPDFNFFLLLKNVEWRDPWLIGLGLFHVVISTMAILTRYHNNLQLVLFILLLLLVYFSENINQVASHHWRSFSRQQYFDDKGAFISIVFSVPILLICMLMVASWLWHSSQLMIQLKQAQLRQQQRRADNEALKNKRIESSVLKKSCQHSKSD</sequence>
<organism evidence="12">
    <name type="scientific">Clastoptera arizonana</name>
    <name type="common">Arizona spittle bug</name>
    <dbReference type="NCBI Taxonomy" id="38151"/>
    <lineage>
        <taxon>Eukaryota</taxon>
        <taxon>Metazoa</taxon>
        <taxon>Ecdysozoa</taxon>
        <taxon>Arthropoda</taxon>
        <taxon>Hexapoda</taxon>
        <taxon>Insecta</taxon>
        <taxon>Pterygota</taxon>
        <taxon>Neoptera</taxon>
        <taxon>Paraneoptera</taxon>
        <taxon>Hemiptera</taxon>
        <taxon>Auchenorrhyncha</taxon>
        <taxon>Cercopoidea</taxon>
        <taxon>Clastopteridae</taxon>
        <taxon>Clastoptera</taxon>
    </lineage>
</organism>
<keyword evidence="9 11" id="KW-0472">Membrane</keyword>
<protein>
    <recommendedName>
        <fullName evidence="4">Transmembrane protein 18</fullName>
    </recommendedName>
</protein>
<comment type="similarity">
    <text evidence="3">Belongs to the TMEM18 family.</text>
</comment>
<dbReference type="PANTHER" id="PTHR22593">
    <property type="entry name" value="TRANSMEMBRANE PROTEIN 18"/>
    <property type="match status" value="1"/>
</dbReference>
<evidence type="ECO:0000256" key="6">
    <source>
        <dbReference type="ARBA" id="ARBA00022989"/>
    </source>
</evidence>
<dbReference type="AlphaFoldDB" id="A0A1B6DS18"/>
<dbReference type="Pfam" id="PF14770">
    <property type="entry name" value="TMEM18"/>
    <property type="match status" value="1"/>
</dbReference>
<dbReference type="InterPro" id="IPR026721">
    <property type="entry name" value="TMEM18"/>
</dbReference>
<evidence type="ECO:0000256" key="1">
    <source>
        <dbReference type="ARBA" id="ARBA00004126"/>
    </source>
</evidence>
<keyword evidence="8" id="KW-0238">DNA-binding</keyword>
<comment type="subcellular location">
    <subcellularLocation>
        <location evidence="2">Endomembrane system</location>
        <topology evidence="2">Multi-pass membrane protein</topology>
    </subcellularLocation>
    <subcellularLocation>
        <location evidence="1">Nucleus membrane</location>
    </subcellularLocation>
</comment>
<dbReference type="PANTHER" id="PTHR22593:SF2">
    <property type="entry name" value="TRANSMEMBRANE PROTEIN 18"/>
    <property type="match status" value="1"/>
</dbReference>
<dbReference type="GO" id="GO:0031965">
    <property type="term" value="C:nuclear membrane"/>
    <property type="evidence" value="ECO:0007669"/>
    <property type="project" value="UniProtKB-SubCell"/>
</dbReference>
<reference evidence="12" key="1">
    <citation type="submission" date="2015-12" db="EMBL/GenBank/DDBJ databases">
        <title>De novo transcriptome assembly of four potential Pierce s Disease insect vectors from Arizona vineyards.</title>
        <authorList>
            <person name="Tassone E.E."/>
        </authorList>
    </citation>
    <scope>NUCLEOTIDE SEQUENCE</scope>
</reference>
<evidence type="ECO:0000256" key="3">
    <source>
        <dbReference type="ARBA" id="ARBA00009971"/>
    </source>
</evidence>
<dbReference type="GO" id="GO:0003677">
    <property type="term" value="F:DNA binding"/>
    <property type="evidence" value="ECO:0007669"/>
    <property type="project" value="UniProtKB-KW"/>
</dbReference>
<keyword evidence="5 11" id="KW-0812">Transmembrane</keyword>
<keyword evidence="6 11" id="KW-1133">Transmembrane helix</keyword>
<proteinExistence type="inferred from homology"/>
<evidence type="ECO:0000256" key="11">
    <source>
        <dbReference type="SAM" id="Phobius"/>
    </source>
</evidence>
<dbReference type="EMBL" id="GEDC01008826">
    <property type="protein sequence ID" value="JAS28472.1"/>
    <property type="molecule type" value="Transcribed_RNA"/>
</dbReference>
<accession>A0A1B6DS18</accession>
<feature type="transmembrane region" description="Helical" evidence="11">
    <location>
        <begin position="52"/>
        <end position="71"/>
    </location>
</feature>
<keyword evidence="7" id="KW-0175">Coiled coil</keyword>
<evidence type="ECO:0000256" key="4">
    <source>
        <dbReference type="ARBA" id="ARBA00014253"/>
    </source>
</evidence>
<evidence type="ECO:0000256" key="5">
    <source>
        <dbReference type="ARBA" id="ARBA00022692"/>
    </source>
</evidence>